<dbReference type="RefSeq" id="WP_111394287.1">
    <property type="nucleotide sequence ID" value="NZ_JBKBOX010000016.1"/>
</dbReference>
<dbReference type="Proteomes" id="UP000248917">
    <property type="component" value="Unassembled WGS sequence"/>
</dbReference>
<gene>
    <name evidence="1" type="ORF">CLV31_114107</name>
</gene>
<dbReference type="Pfam" id="PF02082">
    <property type="entry name" value="Rrf2"/>
    <property type="match status" value="1"/>
</dbReference>
<dbReference type="EMBL" id="QKTX01000014">
    <property type="protein sequence ID" value="PZV79674.1"/>
    <property type="molecule type" value="Genomic_DNA"/>
</dbReference>
<keyword evidence="2" id="KW-1185">Reference proteome</keyword>
<dbReference type="GO" id="GO:0003700">
    <property type="term" value="F:DNA-binding transcription factor activity"/>
    <property type="evidence" value="ECO:0007669"/>
    <property type="project" value="TreeGrafter"/>
</dbReference>
<dbReference type="PANTHER" id="PTHR33221:SF14">
    <property type="entry name" value="HTH-TYPE TRANSCRIPTIONAL REGULATOR AQ_268-RELATED"/>
    <property type="match status" value="1"/>
</dbReference>
<dbReference type="PANTHER" id="PTHR33221">
    <property type="entry name" value="WINGED HELIX-TURN-HELIX TRANSCRIPTIONAL REGULATOR, RRF2 FAMILY"/>
    <property type="match status" value="1"/>
</dbReference>
<dbReference type="OrthoDB" id="9808360at2"/>
<evidence type="ECO:0000313" key="1">
    <source>
        <dbReference type="EMBL" id="PZV79674.1"/>
    </source>
</evidence>
<dbReference type="NCBIfam" id="TIGR00738">
    <property type="entry name" value="rrf2_super"/>
    <property type="match status" value="1"/>
</dbReference>
<name>A0A326RXC5_9BACT</name>
<dbReference type="Gene3D" id="1.10.10.10">
    <property type="entry name" value="Winged helix-like DNA-binding domain superfamily/Winged helix DNA-binding domain"/>
    <property type="match status" value="1"/>
</dbReference>
<dbReference type="SUPFAM" id="SSF46785">
    <property type="entry name" value="Winged helix' DNA-binding domain"/>
    <property type="match status" value="1"/>
</dbReference>
<sequence length="143" mass="15687">MFSKACKYAINSMVFLATLPEGQERAGLKDIAFATNSPEAFTAKILQTLVRENLLLSIKGPHGGFEISEEGRKTPLYRIVQVIDGDSIFIGCALGLQECSEKHPCAVHHKFKAIRDHLTGMMMTTTLQDMALGINTGISFLKT</sequence>
<evidence type="ECO:0000313" key="2">
    <source>
        <dbReference type="Proteomes" id="UP000248917"/>
    </source>
</evidence>
<dbReference type="PROSITE" id="PS51197">
    <property type="entry name" value="HTH_RRF2_2"/>
    <property type="match status" value="1"/>
</dbReference>
<dbReference type="AlphaFoldDB" id="A0A326RXC5"/>
<comment type="caution">
    <text evidence="1">The sequence shown here is derived from an EMBL/GenBank/DDBJ whole genome shotgun (WGS) entry which is preliminary data.</text>
</comment>
<accession>A0A326RXC5</accession>
<protein>
    <submittedName>
        <fullName evidence="1">BadM/Rrf2 family transcriptional regulator</fullName>
    </submittedName>
</protein>
<proteinExistence type="predicted"/>
<dbReference type="InterPro" id="IPR036388">
    <property type="entry name" value="WH-like_DNA-bd_sf"/>
</dbReference>
<dbReference type="InterPro" id="IPR036390">
    <property type="entry name" value="WH_DNA-bd_sf"/>
</dbReference>
<dbReference type="GO" id="GO:0005829">
    <property type="term" value="C:cytosol"/>
    <property type="evidence" value="ECO:0007669"/>
    <property type="project" value="TreeGrafter"/>
</dbReference>
<organism evidence="1 2">
    <name type="scientific">Algoriphagus aquaeductus</name>
    <dbReference type="NCBI Taxonomy" id="475299"/>
    <lineage>
        <taxon>Bacteria</taxon>
        <taxon>Pseudomonadati</taxon>
        <taxon>Bacteroidota</taxon>
        <taxon>Cytophagia</taxon>
        <taxon>Cytophagales</taxon>
        <taxon>Cyclobacteriaceae</taxon>
        <taxon>Algoriphagus</taxon>
    </lineage>
</organism>
<reference evidence="1 2" key="1">
    <citation type="submission" date="2018-06" db="EMBL/GenBank/DDBJ databases">
        <title>Genomic Encyclopedia of Archaeal and Bacterial Type Strains, Phase II (KMG-II): from individual species to whole genera.</title>
        <authorList>
            <person name="Goeker M."/>
        </authorList>
    </citation>
    <scope>NUCLEOTIDE SEQUENCE [LARGE SCALE GENOMIC DNA]</scope>
    <source>
        <strain evidence="1 2">T4</strain>
    </source>
</reference>
<dbReference type="InterPro" id="IPR000944">
    <property type="entry name" value="Tscrpt_reg_Rrf2"/>
</dbReference>